<dbReference type="InterPro" id="IPR021858">
    <property type="entry name" value="Fun_TF"/>
</dbReference>
<evidence type="ECO:0000313" key="5">
    <source>
        <dbReference type="Proteomes" id="UP001182556"/>
    </source>
</evidence>
<gene>
    <name evidence="4" type="ORF">DB88DRAFT_508944</name>
</gene>
<dbReference type="Pfam" id="PF11951">
    <property type="entry name" value="Fungal_trans_2"/>
    <property type="match status" value="1"/>
</dbReference>
<dbReference type="CDD" id="cd12148">
    <property type="entry name" value="fungal_TF_MHR"/>
    <property type="match status" value="1"/>
</dbReference>
<feature type="compositionally biased region" description="Low complexity" evidence="3">
    <location>
        <begin position="1"/>
        <end position="18"/>
    </location>
</feature>
<feature type="region of interest" description="Disordered" evidence="3">
    <location>
        <begin position="1"/>
        <end position="54"/>
    </location>
</feature>
<organism evidence="4 5">
    <name type="scientific">Papiliotrema laurentii</name>
    <name type="common">Cryptococcus laurentii</name>
    <dbReference type="NCBI Taxonomy" id="5418"/>
    <lineage>
        <taxon>Eukaryota</taxon>
        <taxon>Fungi</taxon>
        <taxon>Dikarya</taxon>
        <taxon>Basidiomycota</taxon>
        <taxon>Agaricomycotina</taxon>
        <taxon>Tremellomycetes</taxon>
        <taxon>Tremellales</taxon>
        <taxon>Rhynchogastremaceae</taxon>
        <taxon>Papiliotrema</taxon>
    </lineage>
</organism>
<keyword evidence="5" id="KW-1185">Reference proteome</keyword>
<comment type="caution">
    <text evidence="4">The sequence shown here is derived from an EMBL/GenBank/DDBJ whole genome shotgun (WGS) entry which is preliminary data.</text>
</comment>
<dbReference type="Proteomes" id="UP001182556">
    <property type="component" value="Unassembled WGS sequence"/>
</dbReference>
<evidence type="ECO:0000256" key="1">
    <source>
        <dbReference type="ARBA" id="ARBA00004123"/>
    </source>
</evidence>
<evidence type="ECO:0000256" key="2">
    <source>
        <dbReference type="ARBA" id="ARBA00023242"/>
    </source>
</evidence>
<dbReference type="PANTHER" id="PTHR37534">
    <property type="entry name" value="TRANSCRIPTIONAL ACTIVATOR PROTEIN UGA3"/>
    <property type="match status" value="1"/>
</dbReference>
<reference evidence="4" key="1">
    <citation type="submission" date="2023-02" db="EMBL/GenBank/DDBJ databases">
        <title>Identification and recombinant expression of a fungal hydrolase from Papiliotrema laurentii that hydrolyzes apple cutin and clears colloidal polyester polyurethane.</title>
        <authorList>
            <consortium name="DOE Joint Genome Institute"/>
            <person name="Roman V.A."/>
            <person name="Bojanowski C."/>
            <person name="Crable B.R."/>
            <person name="Wagner D.N."/>
            <person name="Hung C.S."/>
            <person name="Nadeau L.J."/>
            <person name="Schratz L."/>
            <person name="Haridas S."/>
            <person name="Pangilinan J."/>
            <person name="Lipzen A."/>
            <person name="Na H."/>
            <person name="Yan M."/>
            <person name="Ng V."/>
            <person name="Grigoriev I.V."/>
            <person name="Spatafora J.W."/>
            <person name="Barlow D."/>
            <person name="Biffinger J."/>
            <person name="Kelley-Loughnane N."/>
            <person name="Varaljay V.A."/>
            <person name="Crookes-Goodson W.J."/>
        </authorList>
    </citation>
    <scope>NUCLEOTIDE SEQUENCE</scope>
    <source>
        <strain evidence="4">5307AH</strain>
    </source>
</reference>
<dbReference type="GO" id="GO:0008270">
    <property type="term" value="F:zinc ion binding"/>
    <property type="evidence" value="ECO:0007669"/>
    <property type="project" value="InterPro"/>
</dbReference>
<dbReference type="AlphaFoldDB" id="A0AAD9FS99"/>
<dbReference type="GO" id="GO:0000981">
    <property type="term" value="F:DNA-binding transcription factor activity, RNA polymerase II-specific"/>
    <property type="evidence" value="ECO:0007669"/>
    <property type="project" value="InterPro"/>
</dbReference>
<dbReference type="CDD" id="cd00067">
    <property type="entry name" value="GAL4"/>
    <property type="match status" value="1"/>
</dbReference>
<evidence type="ECO:0000256" key="3">
    <source>
        <dbReference type="SAM" id="MobiDB-lite"/>
    </source>
</evidence>
<name>A0AAD9FS99_PAPLA</name>
<comment type="subcellular location">
    <subcellularLocation>
        <location evidence="1">Nucleus</location>
    </subcellularLocation>
</comment>
<dbReference type="InterPro" id="IPR001138">
    <property type="entry name" value="Zn2Cys6_DnaBD"/>
</dbReference>
<dbReference type="EMBL" id="JAODAN010000003">
    <property type="protein sequence ID" value="KAK1925264.1"/>
    <property type="molecule type" value="Genomic_DNA"/>
</dbReference>
<protein>
    <submittedName>
        <fullName evidence="4">Fungal-specific transcription factor domain-containing protein</fullName>
    </submittedName>
</protein>
<dbReference type="PANTHER" id="PTHR37534:SF20">
    <property type="entry name" value="PRO1A C6 ZINK-FINGER PROTEIN"/>
    <property type="match status" value="1"/>
</dbReference>
<accession>A0AAD9FS99</accession>
<dbReference type="GO" id="GO:0005634">
    <property type="term" value="C:nucleus"/>
    <property type="evidence" value="ECO:0007669"/>
    <property type="project" value="UniProtKB-SubCell"/>
</dbReference>
<sequence>MSPSPAHPATAALSASTSVAGGNDKEPSGTPEASGSSPKKVDGGQKIVQRSRTGVRCDETKPRCERCKIKSRNCIWPEGGTTKKRKRRSSVAISTKSPLEGDLFASLTHDTSFAIPINPFSQPAPPTVHHAFDPSSFLDLLPLLPQTNRFYVPPDFLPKATQPDLFKGLRSNDFLECLIAPRKRAEAMADPGFLKPYFPTIQERVVMRHYLLDTVHVIMAFECPRKPWNPWIEIHAPLAFDHPPGTSPAADALRAAMLAVGAVHMRYRHDSTDQAGAWNVVRVAKAKVLGLVRQRIDAQEAASSALDKGDVELMIAALLSCTIASSLAADDSWHELLTSVVSLVDRLGGASNLIREGTHERMSSFRFMLEQLAIRDVFGCMTTQLSPSILNVAFSPWFFEAEGWSYGDDEWESVERMFGFSRGIVDVIARACTLISKIKRNGLILPEANPDQAGFPLRLPARAVARLTDPPEPQPETSQRDLHAEAEGLMAELAIWDNASTFTPYHPRTLYGNHSYRHAIRIRLLRELFGVPRDDPRVQTSCAAIIELGVEVLSLFGRITWFTWPIIIAAFNLMPGDPSKPTALKLIGEFGQYACFDNLAASRFLAEFYKHEELEGVLTPAQVADRMRSKPFLD</sequence>
<keyword evidence="2" id="KW-0539">Nucleus</keyword>
<evidence type="ECO:0000313" key="4">
    <source>
        <dbReference type="EMBL" id="KAK1925264.1"/>
    </source>
</evidence>
<proteinExistence type="predicted"/>